<dbReference type="GO" id="GO:0046872">
    <property type="term" value="F:metal ion binding"/>
    <property type="evidence" value="ECO:0007669"/>
    <property type="project" value="UniProtKB-KW"/>
</dbReference>
<keyword evidence="12" id="KW-0411">Iron-sulfur</keyword>
<comment type="similarity">
    <text evidence="4">Belongs to the glutamate synthase family.</text>
</comment>
<evidence type="ECO:0000313" key="18">
    <source>
        <dbReference type="Proteomes" id="UP000822688"/>
    </source>
</evidence>
<dbReference type="GO" id="GO:0015930">
    <property type="term" value="F:glutamate synthase activity"/>
    <property type="evidence" value="ECO:0007669"/>
    <property type="project" value="TreeGrafter"/>
</dbReference>
<evidence type="ECO:0000256" key="6">
    <source>
        <dbReference type="ARBA" id="ARBA00022630"/>
    </source>
</evidence>
<gene>
    <name evidence="17" type="ORF">KC19_3G128200</name>
</gene>
<organism evidence="17 18">
    <name type="scientific">Ceratodon purpureus</name>
    <name type="common">Fire moss</name>
    <name type="synonym">Dicranum purpureum</name>
    <dbReference type="NCBI Taxonomy" id="3225"/>
    <lineage>
        <taxon>Eukaryota</taxon>
        <taxon>Viridiplantae</taxon>
        <taxon>Streptophyta</taxon>
        <taxon>Embryophyta</taxon>
        <taxon>Bryophyta</taxon>
        <taxon>Bryophytina</taxon>
        <taxon>Bryopsida</taxon>
        <taxon>Dicranidae</taxon>
        <taxon>Pseudoditrichales</taxon>
        <taxon>Ditrichaceae</taxon>
        <taxon>Ceratodon</taxon>
    </lineage>
</organism>
<evidence type="ECO:0000259" key="16">
    <source>
        <dbReference type="Pfam" id="PF01493"/>
    </source>
</evidence>
<comment type="cofactor">
    <cofactor evidence="1">
        <name>FMN</name>
        <dbReference type="ChEBI" id="CHEBI:58210"/>
    </cofactor>
</comment>
<dbReference type="EMBL" id="CM026423">
    <property type="protein sequence ID" value="KAG0583335.1"/>
    <property type="molecule type" value="Genomic_DNA"/>
</dbReference>
<evidence type="ECO:0000256" key="13">
    <source>
        <dbReference type="ARBA" id="ARBA00023164"/>
    </source>
</evidence>
<evidence type="ECO:0000256" key="12">
    <source>
        <dbReference type="ARBA" id="ARBA00023014"/>
    </source>
</evidence>
<dbReference type="PANTHER" id="PTHR11938:SF133">
    <property type="entry name" value="GLUTAMATE SYNTHASE (NADH)"/>
    <property type="match status" value="1"/>
</dbReference>
<dbReference type="PANTHER" id="PTHR11938">
    <property type="entry name" value="FAD NADPH DEHYDROGENASE/OXIDOREDUCTASE"/>
    <property type="match status" value="1"/>
</dbReference>
<evidence type="ECO:0000313" key="17">
    <source>
        <dbReference type="EMBL" id="KAG0583335.1"/>
    </source>
</evidence>
<dbReference type="InterPro" id="IPR036485">
    <property type="entry name" value="Glu_synth_asu_C_sf"/>
</dbReference>
<dbReference type="Proteomes" id="UP000822688">
    <property type="component" value="Chromosome 3"/>
</dbReference>
<evidence type="ECO:0000256" key="4">
    <source>
        <dbReference type="ARBA" id="ARBA00009716"/>
    </source>
</evidence>
<comment type="cofactor">
    <cofactor evidence="2">
        <name>[3Fe-4S] cluster</name>
        <dbReference type="ChEBI" id="CHEBI:21137"/>
    </cofactor>
</comment>
<evidence type="ECO:0000256" key="10">
    <source>
        <dbReference type="ARBA" id="ARBA00023002"/>
    </source>
</evidence>
<reference evidence="17" key="1">
    <citation type="submission" date="2020-06" db="EMBL/GenBank/DDBJ databases">
        <title>WGS assembly of Ceratodon purpureus strain R40.</title>
        <authorList>
            <person name="Carey S.B."/>
            <person name="Jenkins J."/>
            <person name="Shu S."/>
            <person name="Lovell J.T."/>
            <person name="Sreedasyam A."/>
            <person name="Maumus F."/>
            <person name="Tiley G.P."/>
            <person name="Fernandez-Pozo N."/>
            <person name="Barry K."/>
            <person name="Chen C."/>
            <person name="Wang M."/>
            <person name="Lipzen A."/>
            <person name="Daum C."/>
            <person name="Saski C.A."/>
            <person name="Payton A.C."/>
            <person name="Mcbreen J.C."/>
            <person name="Conrad R.E."/>
            <person name="Kollar L.M."/>
            <person name="Olsson S."/>
            <person name="Huttunen S."/>
            <person name="Landis J.B."/>
            <person name="Wickett N.J."/>
            <person name="Johnson M.G."/>
            <person name="Rensing S.A."/>
            <person name="Grimwood J."/>
            <person name="Schmutz J."/>
            <person name="Mcdaniel S.F."/>
        </authorList>
    </citation>
    <scope>NUCLEOTIDE SEQUENCE</scope>
    <source>
        <strain evidence="17">R40</strain>
    </source>
</reference>
<comment type="caution">
    <text evidence="17">The sequence shown here is derived from an EMBL/GenBank/DDBJ whole genome shotgun (WGS) entry which is preliminary data.</text>
</comment>
<evidence type="ECO:0000256" key="14">
    <source>
        <dbReference type="ARBA" id="ARBA00023291"/>
    </source>
</evidence>
<keyword evidence="14" id="KW-0003">3Fe-4S</keyword>
<dbReference type="GO" id="GO:0051538">
    <property type="term" value="F:3 iron, 4 sulfur cluster binding"/>
    <property type="evidence" value="ECO:0007669"/>
    <property type="project" value="UniProtKB-KW"/>
</dbReference>
<dbReference type="Gene3D" id="2.160.20.60">
    <property type="entry name" value="Glutamate synthase, alpha subunit, C-terminal domain"/>
    <property type="match status" value="1"/>
</dbReference>
<name>A0A8T0IJX6_CERPU</name>
<dbReference type="AlphaFoldDB" id="A0A8T0IJX6"/>
<keyword evidence="6" id="KW-0285">Flavoprotein</keyword>
<evidence type="ECO:0000256" key="2">
    <source>
        <dbReference type="ARBA" id="ARBA00001927"/>
    </source>
</evidence>
<keyword evidence="7" id="KW-0288">FMN</keyword>
<comment type="pathway">
    <text evidence="15">Amino-acid biosynthesis.</text>
</comment>
<protein>
    <recommendedName>
        <fullName evidence="16">Glutamate synthase alpha subunit C-terminal domain-containing protein</fullName>
    </recommendedName>
</protein>
<keyword evidence="18" id="KW-1185">Reference proteome</keyword>
<dbReference type="SUPFAM" id="SSF69336">
    <property type="entry name" value="Alpha subunit of glutamate synthase, C-terminal domain"/>
    <property type="match status" value="1"/>
</dbReference>
<keyword evidence="13" id="KW-0314">Glutamate biosynthesis</keyword>
<evidence type="ECO:0000256" key="8">
    <source>
        <dbReference type="ARBA" id="ARBA00022723"/>
    </source>
</evidence>
<evidence type="ECO:0000256" key="1">
    <source>
        <dbReference type="ARBA" id="ARBA00001917"/>
    </source>
</evidence>
<accession>A0A8T0IJX6</accession>
<evidence type="ECO:0000256" key="3">
    <source>
        <dbReference type="ARBA" id="ARBA00004802"/>
    </source>
</evidence>
<comment type="pathway">
    <text evidence="3">Energy metabolism; nitrogen metabolism.</text>
</comment>
<keyword evidence="10" id="KW-0560">Oxidoreductase</keyword>
<keyword evidence="5" id="KW-0028">Amino-acid biosynthesis</keyword>
<evidence type="ECO:0000256" key="7">
    <source>
        <dbReference type="ARBA" id="ARBA00022643"/>
    </source>
</evidence>
<dbReference type="Pfam" id="PF01493">
    <property type="entry name" value="GXGXG"/>
    <property type="match status" value="1"/>
</dbReference>
<dbReference type="GO" id="GO:0019676">
    <property type="term" value="P:ammonia assimilation cycle"/>
    <property type="evidence" value="ECO:0007669"/>
    <property type="project" value="TreeGrafter"/>
</dbReference>
<dbReference type="InterPro" id="IPR050711">
    <property type="entry name" value="ET-N_metabolism_enzyme"/>
</dbReference>
<evidence type="ECO:0000256" key="15">
    <source>
        <dbReference type="ARBA" id="ARBA00029440"/>
    </source>
</evidence>
<sequence>MITGYIPEEATIVGNTCLYGATEGELLVRGKAGERFAVRNSMAEAVTEGTGDHCYEYMTGGCVPWQVNWEIVKMERVTTASGQAQLRKLVQSYLDKTGKISPRELGQGYPTILATGSSKRGINSGVHASTLTTRISLTTFWQQRS</sequence>
<keyword evidence="11" id="KW-0408">Iron</keyword>
<evidence type="ECO:0000256" key="5">
    <source>
        <dbReference type="ARBA" id="ARBA00022605"/>
    </source>
</evidence>
<evidence type="ECO:0000256" key="11">
    <source>
        <dbReference type="ARBA" id="ARBA00023004"/>
    </source>
</evidence>
<evidence type="ECO:0000256" key="9">
    <source>
        <dbReference type="ARBA" id="ARBA00022962"/>
    </source>
</evidence>
<dbReference type="GO" id="GO:0006537">
    <property type="term" value="P:glutamate biosynthetic process"/>
    <property type="evidence" value="ECO:0007669"/>
    <property type="project" value="UniProtKB-KW"/>
</dbReference>
<feature type="domain" description="Glutamate synthase alpha subunit C-terminal" evidence="16">
    <location>
        <begin position="6"/>
        <end position="63"/>
    </location>
</feature>
<proteinExistence type="inferred from homology"/>
<keyword evidence="8" id="KW-0479">Metal-binding</keyword>
<dbReference type="InterPro" id="IPR002489">
    <property type="entry name" value="Glu_synth_asu_C"/>
</dbReference>
<keyword evidence="9" id="KW-0315">Glutamine amidotransferase</keyword>